<accession>A0AC60PHJ5</accession>
<evidence type="ECO:0000313" key="2">
    <source>
        <dbReference type="Proteomes" id="UP000805193"/>
    </source>
</evidence>
<name>A0AC60PHJ5_IXOPE</name>
<organism evidence="1 2">
    <name type="scientific">Ixodes persulcatus</name>
    <name type="common">Taiga tick</name>
    <dbReference type="NCBI Taxonomy" id="34615"/>
    <lineage>
        <taxon>Eukaryota</taxon>
        <taxon>Metazoa</taxon>
        <taxon>Ecdysozoa</taxon>
        <taxon>Arthropoda</taxon>
        <taxon>Chelicerata</taxon>
        <taxon>Arachnida</taxon>
        <taxon>Acari</taxon>
        <taxon>Parasitiformes</taxon>
        <taxon>Ixodida</taxon>
        <taxon>Ixodoidea</taxon>
        <taxon>Ixodidae</taxon>
        <taxon>Ixodinae</taxon>
        <taxon>Ixodes</taxon>
    </lineage>
</organism>
<dbReference type="EMBL" id="JABSTQ010010564">
    <property type="protein sequence ID" value="KAG0419914.1"/>
    <property type="molecule type" value="Genomic_DNA"/>
</dbReference>
<keyword evidence="2" id="KW-1185">Reference proteome</keyword>
<evidence type="ECO:0000313" key="1">
    <source>
        <dbReference type="EMBL" id="KAG0419914.1"/>
    </source>
</evidence>
<dbReference type="Proteomes" id="UP000805193">
    <property type="component" value="Unassembled WGS sequence"/>
</dbReference>
<sequence>MVSQRVAKTPSDITPWSWADPLSVSLVRWKDNTDGVTSDRYSFPQWIPMRHVRVGPQLRTGMVGLEVSERFRAVAEILTKPLGDFQANRFFSFPAMLDTKAVALLVEASLYRDPLSPAFKDWFRKVVTLALVPQTLVLRHWHNHLKSRQPATGDIRLDCALDDFGLCLGSQWICSPTLDQWNYHSDQDNLRTTNRAEGWHSFLRHKFKTQLLMPLVKFLAEFQRSIHPQNQVRNLNVLFTVLATCNHEPLPLTKEQLILLKRAQDLMPQISPRSTNSTISLGIPNGVPVPKPIGDLLGP</sequence>
<comment type="caution">
    <text evidence="1">The sequence shown here is derived from an EMBL/GenBank/DDBJ whole genome shotgun (WGS) entry which is preliminary data.</text>
</comment>
<protein>
    <submittedName>
        <fullName evidence="1">Uncharacterized protein</fullName>
    </submittedName>
</protein>
<proteinExistence type="predicted"/>
<reference evidence="1 2" key="1">
    <citation type="journal article" date="2020" name="Cell">
        <title>Large-Scale Comparative Analyses of Tick Genomes Elucidate Their Genetic Diversity and Vector Capacities.</title>
        <authorList>
            <consortium name="Tick Genome and Microbiome Consortium (TIGMIC)"/>
            <person name="Jia N."/>
            <person name="Wang J."/>
            <person name="Shi W."/>
            <person name="Du L."/>
            <person name="Sun Y."/>
            <person name="Zhan W."/>
            <person name="Jiang J.F."/>
            <person name="Wang Q."/>
            <person name="Zhang B."/>
            <person name="Ji P."/>
            <person name="Bell-Sakyi L."/>
            <person name="Cui X.M."/>
            <person name="Yuan T.T."/>
            <person name="Jiang B.G."/>
            <person name="Yang W.F."/>
            <person name="Lam T.T."/>
            <person name="Chang Q.C."/>
            <person name="Ding S.J."/>
            <person name="Wang X.J."/>
            <person name="Zhu J.G."/>
            <person name="Ruan X.D."/>
            <person name="Zhao L."/>
            <person name="Wei J.T."/>
            <person name="Ye R.Z."/>
            <person name="Que T.C."/>
            <person name="Du C.H."/>
            <person name="Zhou Y.H."/>
            <person name="Cheng J.X."/>
            <person name="Dai P.F."/>
            <person name="Guo W.B."/>
            <person name="Han X.H."/>
            <person name="Huang E.J."/>
            <person name="Li L.F."/>
            <person name="Wei W."/>
            <person name="Gao Y.C."/>
            <person name="Liu J.Z."/>
            <person name="Shao H.Z."/>
            <person name="Wang X."/>
            <person name="Wang C.C."/>
            <person name="Yang T.C."/>
            <person name="Huo Q.B."/>
            <person name="Li W."/>
            <person name="Chen H.Y."/>
            <person name="Chen S.E."/>
            <person name="Zhou L.G."/>
            <person name="Ni X.B."/>
            <person name="Tian J.H."/>
            <person name="Sheng Y."/>
            <person name="Liu T."/>
            <person name="Pan Y.S."/>
            <person name="Xia L.Y."/>
            <person name="Li J."/>
            <person name="Zhao F."/>
            <person name="Cao W.C."/>
        </authorList>
    </citation>
    <scope>NUCLEOTIDE SEQUENCE [LARGE SCALE GENOMIC DNA]</scope>
    <source>
        <strain evidence="1">Iper-2018</strain>
    </source>
</reference>
<gene>
    <name evidence="1" type="ORF">HPB47_003802</name>
</gene>